<gene>
    <name evidence="1" type="ORF">QCA50_014614</name>
</gene>
<comment type="caution">
    <text evidence="1">The sequence shown here is derived from an EMBL/GenBank/DDBJ whole genome shotgun (WGS) entry which is preliminary data.</text>
</comment>
<proteinExistence type="predicted"/>
<reference evidence="1 2" key="1">
    <citation type="submission" date="2022-09" db="EMBL/GenBank/DDBJ databases">
        <authorList>
            <person name="Palmer J.M."/>
        </authorList>
    </citation>
    <scope>NUCLEOTIDE SEQUENCE [LARGE SCALE GENOMIC DNA]</scope>
    <source>
        <strain evidence="1 2">DSM 7382</strain>
    </source>
</reference>
<dbReference type="EMBL" id="JASBNA010000036">
    <property type="protein sequence ID" value="KAK7682409.1"/>
    <property type="molecule type" value="Genomic_DNA"/>
</dbReference>
<name>A0AAW0FS73_9APHY</name>
<organism evidence="1 2">
    <name type="scientific">Cerrena zonata</name>
    <dbReference type="NCBI Taxonomy" id="2478898"/>
    <lineage>
        <taxon>Eukaryota</taxon>
        <taxon>Fungi</taxon>
        <taxon>Dikarya</taxon>
        <taxon>Basidiomycota</taxon>
        <taxon>Agaricomycotina</taxon>
        <taxon>Agaricomycetes</taxon>
        <taxon>Polyporales</taxon>
        <taxon>Cerrenaceae</taxon>
        <taxon>Cerrena</taxon>
    </lineage>
</organism>
<accession>A0AAW0FS73</accession>
<dbReference type="Gene3D" id="3.30.230.10">
    <property type="match status" value="1"/>
</dbReference>
<dbReference type="InterPro" id="IPR020568">
    <property type="entry name" value="Ribosomal_Su5_D2-typ_SF"/>
</dbReference>
<sequence>MAQFWPALDEVCKKCGGEWVDVVNKTIAFGPQNVGTCLLVDVRKDSQQPNSLRSRIAKVNEEKLNEEQQIANDFDGHLETGFQLATAQGPLVRGTC</sequence>
<keyword evidence="2" id="KW-1185">Reference proteome</keyword>
<dbReference type="SUPFAM" id="SSF54211">
    <property type="entry name" value="Ribosomal protein S5 domain 2-like"/>
    <property type="match status" value="1"/>
</dbReference>
<evidence type="ECO:0000313" key="1">
    <source>
        <dbReference type="EMBL" id="KAK7682409.1"/>
    </source>
</evidence>
<protein>
    <submittedName>
        <fullName evidence="1">Uncharacterized protein</fullName>
    </submittedName>
</protein>
<evidence type="ECO:0000313" key="2">
    <source>
        <dbReference type="Proteomes" id="UP001385951"/>
    </source>
</evidence>
<dbReference type="AlphaFoldDB" id="A0AAW0FS73"/>
<dbReference type="Proteomes" id="UP001385951">
    <property type="component" value="Unassembled WGS sequence"/>
</dbReference>
<dbReference type="InterPro" id="IPR014721">
    <property type="entry name" value="Ribsml_uS5_D2-typ_fold_subgr"/>
</dbReference>